<keyword evidence="5 9" id="KW-0507">mRNA processing</keyword>
<dbReference type="Gene3D" id="2.30.30.100">
    <property type="match status" value="1"/>
</dbReference>
<gene>
    <name evidence="12" type="ORF">STCU_00316</name>
    <name evidence="11" type="ORF">STCU_01161</name>
</gene>
<sequence>MSQTSVPLKVLFDAIDTTVSLEVANGEVYTGALAEVQETMNITLKKATKISLSGKESHYETVFIRGSNVVFFQLPDALQCSPALVAAGKAVAKALDSRGDGKGFGAGRKRGRE</sequence>
<evidence type="ECO:0000259" key="10">
    <source>
        <dbReference type="PROSITE" id="PS52002"/>
    </source>
</evidence>
<evidence type="ECO:0000256" key="6">
    <source>
        <dbReference type="ARBA" id="ARBA00023187"/>
    </source>
</evidence>
<name>S9V2S8_9TRYP</name>
<evidence type="ECO:0000256" key="8">
    <source>
        <dbReference type="ARBA" id="ARBA00023274"/>
    </source>
</evidence>
<dbReference type="PANTHER" id="PTHR23338">
    <property type="entry name" value="SMALL NUCLEAR RIBONUCLEOPROTEIN SM"/>
    <property type="match status" value="1"/>
</dbReference>
<dbReference type="SMART" id="SM00651">
    <property type="entry name" value="Sm"/>
    <property type="match status" value="1"/>
</dbReference>
<evidence type="ECO:0000256" key="2">
    <source>
        <dbReference type="ARBA" id="ARBA00004514"/>
    </source>
</evidence>
<dbReference type="EMBL" id="ATMH01000316">
    <property type="protein sequence ID" value="EPY36968.1"/>
    <property type="molecule type" value="Genomic_DNA"/>
</dbReference>
<evidence type="ECO:0000256" key="9">
    <source>
        <dbReference type="RuleBase" id="RU365050"/>
    </source>
</evidence>
<dbReference type="GO" id="GO:0005681">
    <property type="term" value="C:spliceosomal complex"/>
    <property type="evidence" value="ECO:0007669"/>
    <property type="project" value="InterPro"/>
</dbReference>
<evidence type="ECO:0000256" key="4">
    <source>
        <dbReference type="ARBA" id="ARBA00022490"/>
    </source>
</evidence>
<keyword evidence="7 9" id="KW-0539">Nucleus</keyword>
<evidence type="ECO:0000256" key="5">
    <source>
        <dbReference type="ARBA" id="ARBA00022664"/>
    </source>
</evidence>
<comment type="subcellular location">
    <subcellularLocation>
        <location evidence="2">Cytoplasm</location>
        <location evidence="2">Cytosol</location>
    </subcellularLocation>
    <subcellularLocation>
        <location evidence="1 9">Nucleus</location>
    </subcellularLocation>
</comment>
<dbReference type="SUPFAM" id="SSF50182">
    <property type="entry name" value="Sm-like ribonucleoproteins"/>
    <property type="match status" value="1"/>
</dbReference>
<dbReference type="Pfam" id="PF01423">
    <property type="entry name" value="LSM"/>
    <property type="match status" value="1"/>
</dbReference>
<dbReference type="InterPro" id="IPR047575">
    <property type="entry name" value="Sm"/>
</dbReference>
<dbReference type="CDD" id="cd01721">
    <property type="entry name" value="Sm_D3"/>
    <property type="match status" value="1"/>
</dbReference>
<evidence type="ECO:0000256" key="1">
    <source>
        <dbReference type="ARBA" id="ARBA00004123"/>
    </source>
</evidence>
<reference evidence="11 13" key="1">
    <citation type="journal article" date="2013" name="PLoS ONE">
        <title>Predicting the Proteins of Angomonas deanei, Strigomonas culicis and Their Respective Endosymbionts Reveals New Aspects of the Trypanosomatidae Family.</title>
        <authorList>
            <person name="Motta M.C."/>
            <person name="Martins A.C."/>
            <person name="de Souza S.S."/>
            <person name="Catta-Preta C.M."/>
            <person name="Silva R."/>
            <person name="Klein C.C."/>
            <person name="de Almeida L.G."/>
            <person name="de Lima Cunha O."/>
            <person name="Ciapina L.P."/>
            <person name="Brocchi M."/>
            <person name="Colabardini A.C."/>
            <person name="de Araujo Lima B."/>
            <person name="Machado C.R."/>
            <person name="de Almeida Soares C.M."/>
            <person name="Probst C.M."/>
            <person name="de Menezes C.B."/>
            <person name="Thompson C.E."/>
            <person name="Bartholomeu D.C."/>
            <person name="Gradia D.F."/>
            <person name="Pavoni D.P."/>
            <person name="Grisard E.C."/>
            <person name="Fantinatti-Garboggini F."/>
            <person name="Marchini F.K."/>
            <person name="Rodrigues-Luiz G.F."/>
            <person name="Wagner G."/>
            <person name="Goldman G.H."/>
            <person name="Fietto J.L."/>
            <person name="Elias M.C."/>
            <person name="Goldman M.H."/>
            <person name="Sagot M.F."/>
            <person name="Pereira M."/>
            <person name="Stoco P.H."/>
            <person name="de Mendonca-Neto R.P."/>
            <person name="Teixeira S.M."/>
            <person name="Maciel T.E."/>
            <person name="de Oliveira Mendes T.A."/>
            <person name="Urmenyi T.P."/>
            <person name="de Souza W."/>
            <person name="Schenkman S."/>
            <person name="de Vasconcelos A.T."/>
        </authorList>
    </citation>
    <scope>NUCLEOTIDE SEQUENCE [LARGE SCALE GENOMIC DNA]</scope>
</reference>
<dbReference type="InterPro" id="IPR027141">
    <property type="entry name" value="LSm4/Sm_D1/D3"/>
</dbReference>
<keyword evidence="8 9" id="KW-0687">Ribonucleoprotein</keyword>
<dbReference type="InterPro" id="IPR001163">
    <property type="entry name" value="Sm_dom_euk/arc"/>
</dbReference>
<dbReference type="EMBL" id="ATMH01001161">
    <property type="protein sequence ID" value="EPY35278.1"/>
    <property type="molecule type" value="Genomic_DNA"/>
</dbReference>
<feature type="domain" description="Sm" evidence="10">
    <location>
        <begin position="6"/>
        <end position="78"/>
    </location>
</feature>
<dbReference type="GO" id="GO:0003723">
    <property type="term" value="F:RNA binding"/>
    <property type="evidence" value="ECO:0007669"/>
    <property type="project" value="InterPro"/>
</dbReference>
<reference evidence="11" key="2">
    <citation type="submission" date="2013-03" db="EMBL/GenBank/DDBJ databases">
        <authorList>
            <person name="Motta M.C.M."/>
            <person name="Martins A.C.A."/>
            <person name="Preta C.M.C.C."/>
            <person name="Silva R."/>
            <person name="de Souza S.S."/>
            <person name="Klein C.C."/>
            <person name="de Almeida L.G.P."/>
            <person name="Cunha O.L."/>
            <person name="Colabardini A.C."/>
            <person name="Lima B.A."/>
            <person name="Machado C.R."/>
            <person name="Soares C.M.A."/>
            <person name="de Menezes C.B.A."/>
            <person name="Bartolomeu D.C."/>
            <person name="Grisard E.C."/>
            <person name="Fantinatti-Garboggini F."/>
            <person name="Rodrigues-Luiz G.F."/>
            <person name="Wagner G."/>
            <person name="Goldman G.H."/>
            <person name="Fietto J.L.R."/>
            <person name="Ciapina L.P."/>
            <person name="Brocchi M."/>
            <person name="Elias M.C."/>
            <person name="Goldman M.H.S."/>
            <person name="Sagot M.-F."/>
            <person name="Pereira M."/>
            <person name="Stoco P.H."/>
            <person name="Teixeira S.M.R."/>
            <person name="de Mendonca-Neto R.P."/>
            <person name="Maciel T.E.F."/>
            <person name="Mendes T.A.O."/>
            <person name="Urmenyi T.P."/>
            <person name="Teixeira M.M.G."/>
            <person name="de Camargo E.F.P."/>
            <person name="de Sousa W."/>
            <person name="Schenkman S."/>
            <person name="de Vasconcelos A.T.R."/>
        </authorList>
    </citation>
    <scope>NUCLEOTIDE SEQUENCE</scope>
</reference>
<comment type="caution">
    <text evidence="11">The sequence shown here is derived from an EMBL/GenBank/DDBJ whole genome shotgun (WGS) entry which is preliminary data.</text>
</comment>
<dbReference type="GO" id="GO:0000387">
    <property type="term" value="P:spliceosomal snRNP assembly"/>
    <property type="evidence" value="ECO:0007669"/>
    <property type="project" value="UniProtKB-UniRule"/>
</dbReference>
<dbReference type="InterPro" id="IPR034099">
    <property type="entry name" value="SmD3"/>
</dbReference>
<evidence type="ECO:0000313" key="13">
    <source>
        <dbReference type="Proteomes" id="UP000015354"/>
    </source>
</evidence>
<dbReference type="FunFam" id="2.30.30.100:FF:000058">
    <property type="entry name" value="Small nuclear ribonucleoprotein Sm D3"/>
    <property type="match status" value="1"/>
</dbReference>
<proteinExistence type="inferred from homology"/>
<dbReference type="PROSITE" id="PS52002">
    <property type="entry name" value="SM"/>
    <property type="match status" value="1"/>
</dbReference>
<evidence type="ECO:0000256" key="7">
    <source>
        <dbReference type="ARBA" id="ARBA00023242"/>
    </source>
</evidence>
<dbReference type="OrthoDB" id="6425924at2759"/>
<evidence type="ECO:0000313" key="12">
    <source>
        <dbReference type="EMBL" id="EPY36968.1"/>
    </source>
</evidence>
<dbReference type="InterPro" id="IPR010920">
    <property type="entry name" value="LSM_dom_sf"/>
</dbReference>
<evidence type="ECO:0000256" key="3">
    <source>
        <dbReference type="ARBA" id="ARBA00008146"/>
    </source>
</evidence>
<keyword evidence="6 9" id="KW-0508">mRNA splicing</keyword>
<comment type="similarity">
    <text evidence="3 9">Belongs to the snRNP core protein family.</text>
</comment>
<organism evidence="11 13">
    <name type="scientific">Strigomonas culicis</name>
    <dbReference type="NCBI Taxonomy" id="28005"/>
    <lineage>
        <taxon>Eukaryota</taxon>
        <taxon>Discoba</taxon>
        <taxon>Euglenozoa</taxon>
        <taxon>Kinetoplastea</taxon>
        <taxon>Metakinetoplastina</taxon>
        <taxon>Trypanosomatida</taxon>
        <taxon>Trypanosomatidae</taxon>
        <taxon>Strigomonadinae</taxon>
        <taxon>Strigomonas</taxon>
    </lineage>
</organism>
<dbReference type="Proteomes" id="UP000015354">
    <property type="component" value="Unassembled WGS sequence"/>
</dbReference>
<evidence type="ECO:0000313" key="11">
    <source>
        <dbReference type="EMBL" id="EPY35278.1"/>
    </source>
</evidence>
<accession>S9V2S8</accession>
<dbReference type="GO" id="GO:0005829">
    <property type="term" value="C:cytosol"/>
    <property type="evidence" value="ECO:0007669"/>
    <property type="project" value="UniProtKB-SubCell"/>
</dbReference>
<protein>
    <recommendedName>
        <fullName evidence="9">Small nuclear ribonucleoprotein Sm D3</fullName>
        <shortName evidence="9">Sm-D3</shortName>
    </recommendedName>
    <alternativeName>
        <fullName evidence="9">snRNP core protein D3</fullName>
    </alternativeName>
</protein>
<keyword evidence="13" id="KW-1185">Reference proteome</keyword>
<keyword evidence="4" id="KW-0963">Cytoplasm</keyword>
<dbReference type="AlphaFoldDB" id="S9V2S8"/>